<dbReference type="GO" id="GO:0005829">
    <property type="term" value="C:cytosol"/>
    <property type="evidence" value="ECO:0007669"/>
    <property type="project" value="TreeGrafter"/>
</dbReference>
<dbReference type="PANTHER" id="PTHR42695">
    <property type="entry name" value="GLUTAMINE AMIDOTRANSFERASE YLR126C-RELATED"/>
    <property type="match status" value="1"/>
</dbReference>
<gene>
    <name evidence="2" type="ORF">MAM1_0263d08900</name>
</gene>
<dbReference type="PROSITE" id="PS51273">
    <property type="entry name" value="GATASE_TYPE_1"/>
    <property type="match status" value="1"/>
</dbReference>
<keyword evidence="3" id="KW-1185">Reference proteome</keyword>
<evidence type="ECO:0000259" key="1">
    <source>
        <dbReference type="Pfam" id="PF00117"/>
    </source>
</evidence>
<dbReference type="InterPro" id="IPR017926">
    <property type="entry name" value="GATASE"/>
</dbReference>
<dbReference type="SUPFAM" id="SSF52317">
    <property type="entry name" value="Class I glutamine amidotransferase-like"/>
    <property type="match status" value="1"/>
</dbReference>
<name>A0A0C9MPJ1_9FUNG</name>
<organism evidence="2">
    <name type="scientific">Mucor ambiguus</name>
    <dbReference type="NCBI Taxonomy" id="91626"/>
    <lineage>
        <taxon>Eukaryota</taxon>
        <taxon>Fungi</taxon>
        <taxon>Fungi incertae sedis</taxon>
        <taxon>Mucoromycota</taxon>
        <taxon>Mucoromycotina</taxon>
        <taxon>Mucoromycetes</taxon>
        <taxon>Mucorales</taxon>
        <taxon>Mucorineae</taxon>
        <taxon>Mucoraceae</taxon>
        <taxon>Mucor</taxon>
    </lineage>
</organism>
<dbReference type="EMBL" id="DF836552">
    <property type="protein sequence ID" value="GAN09374.1"/>
    <property type="molecule type" value="Genomic_DNA"/>
</dbReference>
<accession>A0A0C9MPJ1</accession>
<dbReference type="Pfam" id="PF00117">
    <property type="entry name" value="GATase"/>
    <property type="match status" value="1"/>
</dbReference>
<dbReference type="CDD" id="cd01741">
    <property type="entry name" value="GATase1_1"/>
    <property type="match status" value="1"/>
</dbReference>
<dbReference type="InterPro" id="IPR044992">
    <property type="entry name" value="ChyE-like"/>
</dbReference>
<evidence type="ECO:0000313" key="2">
    <source>
        <dbReference type="EMBL" id="GAN09374.1"/>
    </source>
</evidence>
<dbReference type="InterPro" id="IPR029062">
    <property type="entry name" value="Class_I_gatase-like"/>
</dbReference>
<dbReference type="OrthoDB" id="92161at2759"/>
<dbReference type="STRING" id="91626.A0A0C9MPJ1"/>
<protein>
    <submittedName>
        <fullName evidence="2">GMP synthase</fullName>
    </submittedName>
</protein>
<reference evidence="2" key="1">
    <citation type="submission" date="2014-09" db="EMBL/GenBank/DDBJ databases">
        <title>Draft genome sequence of an oleaginous Mucoromycotina fungus Mucor ambiguus NBRC6742.</title>
        <authorList>
            <person name="Takeda I."/>
            <person name="Yamane N."/>
            <person name="Morita T."/>
            <person name="Tamano K."/>
            <person name="Machida M."/>
            <person name="Baker S."/>
            <person name="Koike H."/>
        </authorList>
    </citation>
    <scope>NUCLEOTIDE SEQUENCE</scope>
    <source>
        <strain evidence="2">NBRC 6742</strain>
    </source>
</reference>
<dbReference type="AlphaFoldDB" id="A0A0C9MPJ1"/>
<dbReference type="PANTHER" id="PTHR42695:SF5">
    <property type="entry name" value="GLUTAMINE AMIDOTRANSFERASE YLR126C-RELATED"/>
    <property type="match status" value="1"/>
</dbReference>
<sequence>MTKTELNLALLMNDTPMPEVKKHVGDYLQQFDTVFKKAADNEHLVLHWEAFDTVNKQEYPSMEDIDNGKYDAILLTGSKHNAHDNEPWILKLVDFIKQVQTDHVDKTKIVGICFGHQIILRAAGGVTGKNEAGWELGWTQLKLTEEGKKYLKTERDSIRINQFHQDHVSVLPKGYRSLAYTIGSTPNHITVSNNQQCFTIQGHPEFSRDTMRTMLTVRRDTGVLDKDMANRALDILANAPPEMEDVWFAERALDFICERLHD</sequence>
<feature type="domain" description="Glutamine amidotransferase" evidence="1">
    <location>
        <begin position="61"/>
        <end position="213"/>
    </location>
</feature>
<dbReference type="Gene3D" id="3.40.50.880">
    <property type="match status" value="1"/>
</dbReference>
<dbReference type="GO" id="GO:0005634">
    <property type="term" value="C:nucleus"/>
    <property type="evidence" value="ECO:0007669"/>
    <property type="project" value="TreeGrafter"/>
</dbReference>
<proteinExistence type="predicted"/>
<dbReference type="Proteomes" id="UP000053815">
    <property type="component" value="Unassembled WGS sequence"/>
</dbReference>
<evidence type="ECO:0000313" key="3">
    <source>
        <dbReference type="Proteomes" id="UP000053815"/>
    </source>
</evidence>